<comment type="caution">
    <text evidence="2">The sequence shown here is derived from an EMBL/GenBank/DDBJ whole genome shotgun (WGS) entry which is preliminary data.</text>
</comment>
<keyword evidence="1" id="KW-0472">Membrane</keyword>
<evidence type="ECO:0000313" key="3">
    <source>
        <dbReference type="Proteomes" id="UP001597124"/>
    </source>
</evidence>
<accession>A0ABW3C085</accession>
<dbReference type="RefSeq" id="WP_381486107.1">
    <property type="nucleotide sequence ID" value="NZ_JBHTIK010000002.1"/>
</dbReference>
<organism evidence="2 3">
    <name type="scientific">Sphingosinicella xenopeptidilytica</name>
    <dbReference type="NCBI Taxonomy" id="364098"/>
    <lineage>
        <taxon>Bacteria</taxon>
        <taxon>Pseudomonadati</taxon>
        <taxon>Pseudomonadota</taxon>
        <taxon>Alphaproteobacteria</taxon>
        <taxon>Sphingomonadales</taxon>
        <taxon>Sphingosinicellaceae</taxon>
        <taxon>Sphingosinicella</taxon>
    </lineage>
</organism>
<reference evidence="3" key="1">
    <citation type="journal article" date="2019" name="Int. J. Syst. Evol. Microbiol.">
        <title>The Global Catalogue of Microorganisms (GCM) 10K type strain sequencing project: providing services to taxonomists for standard genome sequencing and annotation.</title>
        <authorList>
            <consortium name="The Broad Institute Genomics Platform"/>
            <consortium name="The Broad Institute Genome Sequencing Center for Infectious Disease"/>
            <person name="Wu L."/>
            <person name="Ma J."/>
        </authorList>
    </citation>
    <scope>NUCLEOTIDE SEQUENCE [LARGE SCALE GENOMIC DNA]</scope>
    <source>
        <strain evidence="3">CCUG 52537</strain>
    </source>
</reference>
<keyword evidence="1" id="KW-1133">Transmembrane helix</keyword>
<keyword evidence="1" id="KW-0812">Transmembrane</keyword>
<proteinExistence type="predicted"/>
<protein>
    <submittedName>
        <fullName evidence="2">Uncharacterized protein</fullName>
    </submittedName>
</protein>
<gene>
    <name evidence="2" type="ORF">ACFQ00_03180</name>
</gene>
<feature type="transmembrane region" description="Helical" evidence="1">
    <location>
        <begin position="33"/>
        <end position="53"/>
    </location>
</feature>
<dbReference type="EMBL" id="JBHTIK010000002">
    <property type="protein sequence ID" value="MFD0847314.1"/>
    <property type="molecule type" value="Genomic_DNA"/>
</dbReference>
<dbReference type="Proteomes" id="UP001597124">
    <property type="component" value="Unassembled WGS sequence"/>
</dbReference>
<evidence type="ECO:0000256" key="1">
    <source>
        <dbReference type="SAM" id="Phobius"/>
    </source>
</evidence>
<name>A0ABW3C085_SPHXN</name>
<feature type="transmembrane region" description="Helical" evidence="1">
    <location>
        <begin position="59"/>
        <end position="79"/>
    </location>
</feature>
<evidence type="ECO:0000313" key="2">
    <source>
        <dbReference type="EMBL" id="MFD0847314.1"/>
    </source>
</evidence>
<sequence>MTEILAGLCLLVGTIALYLASPNQRLRETLLPWARWAGWAFLVVGQVMLWTIMGTATAVFTSLTAAMLLWSVIPLAVAWQRGEKAKK</sequence>
<keyword evidence="3" id="KW-1185">Reference proteome</keyword>
<feature type="transmembrane region" description="Helical" evidence="1">
    <location>
        <begin position="5"/>
        <end position="21"/>
    </location>
</feature>